<evidence type="ECO:0000313" key="4">
    <source>
        <dbReference type="Proteomes" id="UP000230390"/>
    </source>
</evidence>
<dbReference type="Proteomes" id="UP000230390">
    <property type="component" value="Unassembled WGS sequence"/>
</dbReference>
<name>A0A2G8TJL3_9BURK</name>
<keyword evidence="2" id="KW-0732">Signal</keyword>
<dbReference type="InterPro" id="IPR024572">
    <property type="entry name" value="RcnB"/>
</dbReference>
<dbReference type="Gene3D" id="3.10.450.160">
    <property type="entry name" value="inner membrane protein cigr"/>
    <property type="match status" value="1"/>
</dbReference>
<dbReference type="OrthoDB" id="6687316at2"/>
<dbReference type="AlphaFoldDB" id="A0A2G8TJL3"/>
<keyword evidence="4" id="KW-1185">Reference proteome</keyword>
<organism evidence="3 4">
    <name type="scientific">Massilia eurypsychrophila</name>
    <dbReference type="NCBI Taxonomy" id="1485217"/>
    <lineage>
        <taxon>Bacteria</taxon>
        <taxon>Pseudomonadati</taxon>
        <taxon>Pseudomonadota</taxon>
        <taxon>Betaproteobacteria</taxon>
        <taxon>Burkholderiales</taxon>
        <taxon>Oxalobacteraceae</taxon>
        <taxon>Telluria group</taxon>
        <taxon>Massilia</taxon>
    </lineage>
</organism>
<evidence type="ECO:0000256" key="1">
    <source>
        <dbReference type="SAM" id="MobiDB-lite"/>
    </source>
</evidence>
<feature type="compositionally biased region" description="Basic and acidic residues" evidence="1">
    <location>
        <begin position="28"/>
        <end position="74"/>
    </location>
</feature>
<dbReference type="Pfam" id="PF11776">
    <property type="entry name" value="RcnB"/>
    <property type="match status" value="1"/>
</dbReference>
<proteinExistence type="predicted"/>
<evidence type="ECO:0000256" key="2">
    <source>
        <dbReference type="SAM" id="SignalP"/>
    </source>
</evidence>
<protein>
    <recommendedName>
        <fullName evidence="5">Transmembrane signal peptide protein</fullName>
    </recommendedName>
</protein>
<accession>A0A2G8TJL3</accession>
<dbReference type="RefSeq" id="WP_131021605.1">
    <property type="nucleotide sequence ID" value="NZ_JBHLYV010000001.1"/>
</dbReference>
<evidence type="ECO:0000313" key="3">
    <source>
        <dbReference type="EMBL" id="PIL46214.1"/>
    </source>
</evidence>
<gene>
    <name evidence="3" type="ORF">CR105_03775</name>
</gene>
<evidence type="ECO:0008006" key="5">
    <source>
        <dbReference type="Google" id="ProtNLM"/>
    </source>
</evidence>
<feature type="region of interest" description="Disordered" evidence="1">
    <location>
        <begin position="26"/>
        <end position="85"/>
    </location>
</feature>
<dbReference type="EMBL" id="PDOC01000002">
    <property type="protein sequence ID" value="PIL46214.1"/>
    <property type="molecule type" value="Genomic_DNA"/>
</dbReference>
<sequence length="155" mass="18101">MNTKTVISGLMAVCMMASAPAFAQRYDSGNDRNQHVQRSDDQNRYQGRGDRNDRGDRHDRHDRNDRRDRDDRYRGSNYGHSNQAYYGARHNGYRHEMRRGAYLPQEYRGSRYVVNDWRGRHLSTPPRGYHWVQANNDYVLAAIATGIIAQVLLNN</sequence>
<reference evidence="3 4" key="1">
    <citation type="submission" date="2017-10" db="EMBL/GenBank/DDBJ databases">
        <title>Massilia psychrophilum sp. nov., a novel purple-pigmented bacterium isolated from Tianshan glacier, Xinjiang Municipality, China.</title>
        <authorList>
            <person name="Wang H."/>
        </authorList>
    </citation>
    <scope>NUCLEOTIDE SEQUENCE [LARGE SCALE GENOMIC DNA]</scope>
    <source>
        <strain evidence="3 4">JCM 30074</strain>
    </source>
</reference>
<comment type="caution">
    <text evidence="3">The sequence shown here is derived from an EMBL/GenBank/DDBJ whole genome shotgun (WGS) entry which is preliminary data.</text>
</comment>
<feature type="chain" id="PRO_5013956903" description="Transmembrane signal peptide protein" evidence="2">
    <location>
        <begin position="24"/>
        <end position="155"/>
    </location>
</feature>
<feature type="signal peptide" evidence="2">
    <location>
        <begin position="1"/>
        <end position="23"/>
    </location>
</feature>